<evidence type="ECO:0000313" key="2">
    <source>
        <dbReference type="Proteomes" id="UP000226037"/>
    </source>
</evidence>
<dbReference type="Proteomes" id="UP000226037">
    <property type="component" value="Segment"/>
</dbReference>
<evidence type="ECO:0000313" key="1">
    <source>
        <dbReference type="EMBL" id="ASZ74778.1"/>
    </source>
</evidence>
<reference evidence="2" key="1">
    <citation type="submission" date="2017-08" db="EMBL/GenBank/DDBJ databases">
        <authorList>
            <person name="de Groot N.N."/>
        </authorList>
    </citation>
    <scope>NUCLEOTIDE SEQUENCE [LARGE SCALE GENOMIC DNA]</scope>
</reference>
<sequence>MSADNFYNLDLSQFPTEFNIGDRVRVYVGIPGKGGSESWTRVLAVHTPETYVVDGEIMRFAVRGRGTAGEAKALLEDRGWLFEVDGKLQMIAHIDSLKSEAQGRMESHLYHMEEADAGLL</sequence>
<keyword evidence="2" id="KW-1185">Reference proteome</keyword>
<dbReference type="EMBL" id="MF668280">
    <property type="protein sequence ID" value="ASZ74778.1"/>
    <property type="molecule type" value="Genomic_DNA"/>
</dbReference>
<gene>
    <name evidence="1" type="ORF">SEA_PHABBA_241</name>
</gene>
<protein>
    <submittedName>
        <fullName evidence="1">Uncharacterized protein</fullName>
    </submittedName>
</protein>
<accession>A0A249XST3</accession>
<proteinExistence type="predicted"/>
<organism evidence="1 2">
    <name type="scientific">Mycobacterium phage Phabba</name>
    <dbReference type="NCBI Taxonomy" id="2027899"/>
    <lineage>
        <taxon>Viruses</taxon>
        <taxon>Duplodnaviria</taxon>
        <taxon>Heunggongvirae</taxon>
        <taxon>Uroviricota</taxon>
        <taxon>Caudoviricetes</taxon>
        <taxon>Ceeclamvirinae</taxon>
        <taxon>Myrnavirus</taxon>
        <taxon>Myrnavirus phabba</taxon>
        <taxon>Myranavirus phabba</taxon>
    </lineage>
</organism>
<name>A0A249XST3_9CAUD</name>